<dbReference type="GO" id="GO:0016324">
    <property type="term" value="C:apical plasma membrane"/>
    <property type="evidence" value="ECO:0007669"/>
    <property type="project" value="TreeGrafter"/>
</dbReference>
<evidence type="ECO:0000259" key="3">
    <source>
        <dbReference type="SMART" id="SM00642"/>
    </source>
</evidence>
<sequence length="510" mass="56789">MSKVTEADMKDVELELDPEKQPMTDGGAGNSPIGTEKNGSVTVKIADDSDVKFTGLSKEELMKVAGTPGWVRTRWVLLILFWIGWIGMLAGAIVIIVKAPRCKSLPEMNWWNYGPLYKIWDVDAFTEAGGLKGVVEKIDDLSQLKVKGVVMGPLHTVQKDQPNTLNFMAINPEVGTNGEFESLVDKAHKKGLSVVLDLTPNYKGSNLWFDKIQVSSIAEKLKVAMSHWMDLGVDGFQLGGIDENFVDPSIWHSLKNTIKDNRTDGAKQRWALVMQNTSAAVSTLHNISTVDLLLSRVLQPNVTGGQWAQAIQQLYESRNQTGLAWNIGSKTEGHLGTLVGPTLVKLYQMLLFTLPGTPVFSYGDEICLKSDNATHNPKMVWDSLEHTEEKNETVKMMSEHRRSCHSFFKTLSDLRGKERSLQHGDFLLLHNSTTSLAFLRQWDQSERYLTALNLGKKSVTLRLSHAHLPEHATVLLSTDPKTHPPEKSVQLGDLKLEAEEAILLHFPYTA</sequence>
<feature type="region of interest" description="Disordered" evidence="1">
    <location>
        <begin position="1"/>
        <end position="34"/>
    </location>
</feature>
<dbReference type="InterPro" id="IPR006047">
    <property type="entry name" value="GH13_cat_dom"/>
</dbReference>
<organism evidence="4 5">
    <name type="scientific">Paramormyrops kingsleyae</name>
    <dbReference type="NCBI Taxonomy" id="1676925"/>
    <lineage>
        <taxon>Eukaryota</taxon>
        <taxon>Metazoa</taxon>
        <taxon>Chordata</taxon>
        <taxon>Craniata</taxon>
        <taxon>Vertebrata</taxon>
        <taxon>Euteleostomi</taxon>
        <taxon>Actinopterygii</taxon>
        <taxon>Neopterygii</taxon>
        <taxon>Teleostei</taxon>
        <taxon>Osteoglossocephala</taxon>
        <taxon>Osteoglossomorpha</taxon>
        <taxon>Osteoglossiformes</taxon>
        <taxon>Mormyridae</taxon>
        <taxon>Paramormyrops</taxon>
    </lineage>
</organism>
<dbReference type="GO" id="GO:0015173">
    <property type="term" value="F:aromatic amino acid transmembrane transporter activity"/>
    <property type="evidence" value="ECO:0007669"/>
    <property type="project" value="TreeGrafter"/>
</dbReference>
<keyword evidence="2" id="KW-1133">Transmembrane helix</keyword>
<protein>
    <submittedName>
        <fullName evidence="4">Zgc:158423</fullName>
    </submittedName>
</protein>
<keyword evidence="2" id="KW-0472">Membrane</keyword>
<dbReference type="PANTHER" id="PTHR46673:SF3">
    <property type="entry name" value="SOLUTE CARRIER FAMILY 3 (AMINO ACID TRANSPORTER HEAVY CHAIN), MEMBER 2A-RELATED"/>
    <property type="match status" value="1"/>
</dbReference>
<dbReference type="GeneTree" id="ENSGT00940000156646"/>
<dbReference type="GO" id="GO:0015823">
    <property type="term" value="P:phenylalanine transport"/>
    <property type="evidence" value="ECO:0007669"/>
    <property type="project" value="TreeGrafter"/>
</dbReference>
<dbReference type="GO" id="GO:1904273">
    <property type="term" value="P:L-alanine import across plasma membrane"/>
    <property type="evidence" value="ECO:0007669"/>
    <property type="project" value="TreeGrafter"/>
</dbReference>
<evidence type="ECO:0000313" key="4">
    <source>
        <dbReference type="Ensembl" id="ENSPKIP00000031665.1"/>
    </source>
</evidence>
<evidence type="ECO:0000313" key="5">
    <source>
        <dbReference type="Proteomes" id="UP000261540"/>
    </source>
</evidence>
<evidence type="ECO:0000256" key="1">
    <source>
        <dbReference type="SAM" id="MobiDB-lite"/>
    </source>
</evidence>
<reference evidence="4" key="1">
    <citation type="submission" date="2025-08" db="UniProtKB">
        <authorList>
            <consortium name="Ensembl"/>
        </authorList>
    </citation>
    <scope>IDENTIFICATION</scope>
</reference>
<dbReference type="SUPFAM" id="SSF51445">
    <property type="entry name" value="(Trans)glycosidases"/>
    <property type="match status" value="1"/>
</dbReference>
<dbReference type="SMART" id="SM00642">
    <property type="entry name" value="Aamy"/>
    <property type="match status" value="1"/>
</dbReference>
<dbReference type="GO" id="GO:0015190">
    <property type="term" value="F:L-leucine transmembrane transporter activity"/>
    <property type="evidence" value="ECO:0007669"/>
    <property type="project" value="TreeGrafter"/>
</dbReference>
<dbReference type="Gene3D" id="3.20.20.80">
    <property type="entry name" value="Glycosidases"/>
    <property type="match status" value="1"/>
</dbReference>
<feature type="domain" description="Glycosyl hydrolase family 13 catalytic" evidence="3">
    <location>
        <begin position="122"/>
        <end position="415"/>
    </location>
</feature>
<dbReference type="InterPro" id="IPR013780">
    <property type="entry name" value="Glyco_hydro_b"/>
</dbReference>
<feature type="compositionally biased region" description="Basic and acidic residues" evidence="1">
    <location>
        <begin position="1"/>
        <end position="22"/>
    </location>
</feature>
<dbReference type="PANTHER" id="PTHR46673">
    <property type="entry name" value="4F2 CELL-SURFACE ANTIGEN HEAVY CHAIN"/>
    <property type="match status" value="1"/>
</dbReference>
<name>A0A3B3SMZ6_9TELE</name>
<keyword evidence="2" id="KW-0812">Transmembrane</keyword>
<keyword evidence="5" id="KW-1185">Reference proteome</keyword>
<dbReference type="GO" id="GO:0015180">
    <property type="term" value="F:L-alanine transmembrane transporter activity"/>
    <property type="evidence" value="ECO:0007669"/>
    <property type="project" value="TreeGrafter"/>
</dbReference>
<dbReference type="Pfam" id="PF00128">
    <property type="entry name" value="Alpha-amylase"/>
    <property type="match status" value="1"/>
</dbReference>
<dbReference type="GO" id="GO:1903801">
    <property type="term" value="P:L-leucine import across plasma membrane"/>
    <property type="evidence" value="ECO:0007669"/>
    <property type="project" value="TreeGrafter"/>
</dbReference>
<dbReference type="AlphaFoldDB" id="A0A3B3SMZ6"/>
<dbReference type="Proteomes" id="UP000261540">
    <property type="component" value="Unplaced"/>
</dbReference>
<dbReference type="InterPro" id="IPR031984">
    <property type="entry name" value="SLC3A2_N"/>
</dbReference>
<evidence type="ECO:0000256" key="2">
    <source>
        <dbReference type="SAM" id="Phobius"/>
    </source>
</evidence>
<feature type="transmembrane region" description="Helical" evidence="2">
    <location>
        <begin position="75"/>
        <end position="97"/>
    </location>
</feature>
<dbReference type="GO" id="GO:0005975">
    <property type="term" value="P:carbohydrate metabolic process"/>
    <property type="evidence" value="ECO:0007669"/>
    <property type="project" value="InterPro"/>
</dbReference>
<dbReference type="InterPro" id="IPR017853">
    <property type="entry name" value="GH"/>
</dbReference>
<dbReference type="STRING" id="1676925.ENSPKIP00000031665"/>
<reference evidence="4" key="2">
    <citation type="submission" date="2025-09" db="UniProtKB">
        <authorList>
            <consortium name="Ensembl"/>
        </authorList>
    </citation>
    <scope>IDENTIFICATION</scope>
</reference>
<dbReference type="Ensembl" id="ENSPKIT00000012516.1">
    <property type="protein sequence ID" value="ENSPKIP00000031665.1"/>
    <property type="gene ID" value="ENSPKIG00000011892.1"/>
</dbReference>
<accession>A0A3B3SMZ6</accession>
<dbReference type="GO" id="GO:0016323">
    <property type="term" value="C:basolateral plasma membrane"/>
    <property type="evidence" value="ECO:0007669"/>
    <property type="project" value="TreeGrafter"/>
</dbReference>
<proteinExistence type="predicted"/>
<dbReference type="Gene3D" id="2.60.40.1180">
    <property type="entry name" value="Golgi alpha-mannosidase II"/>
    <property type="match status" value="1"/>
</dbReference>
<dbReference type="InterPro" id="IPR042280">
    <property type="entry name" value="SLC3A2"/>
</dbReference>
<dbReference type="Pfam" id="PF16028">
    <property type="entry name" value="SLC3A2_N"/>
    <property type="match status" value="1"/>
</dbReference>